<dbReference type="GO" id="GO:0008168">
    <property type="term" value="F:methyltransferase activity"/>
    <property type="evidence" value="ECO:0007669"/>
    <property type="project" value="UniProtKB-KW"/>
</dbReference>
<dbReference type="SUPFAM" id="SSF53335">
    <property type="entry name" value="S-adenosyl-L-methionine-dependent methyltransferases"/>
    <property type="match status" value="1"/>
</dbReference>
<organism evidence="5">
    <name type="scientific">hydrothermal vent metagenome</name>
    <dbReference type="NCBI Taxonomy" id="652676"/>
    <lineage>
        <taxon>unclassified sequences</taxon>
        <taxon>metagenomes</taxon>
        <taxon>ecological metagenomes</taxon>
    </lineage>
</organism>
<evidence type="ECO:0000259" key="4">
    <source>
        <dbReference type="Pfam" id="PF03848"/>
    </source>
</evidence>
<accession>A0A3B0VXY6</accession>
<reference evidence="5" key="1">
    <citation type="submission" date="2018-06" db="EMBL/GenBank/DDBJ databases">
        <authorList>
            <person name="Zhirakovskaya E."/>
        </authorList>
    </citation>
    <scope>NUCLEOTIDE SEQUENCE</scope>
</reference>
<feature type="domain" description="Tellurite resistance methyltransferase TehB-like" evidence="4">
    <location>
        <begin position="29"/>
        <end position="138"/>
    </location>
</feature>
<evidence type="ECO:0000256" key="2">
    <source>
        <dbReference type="ARBA" id="ARBA00022679"/>
    </source>
</evidence>
<dbReference type="Pfam" id="PF03848">
    <property type="entry name" value="TehB"/>
    <property type="match status" value="1"/>
</dbReference>
<dbReference type="PANTHER" id="PTHR43464">
    <property type="entry name" value="METHYLTRANSFERASE"/>
    <property type="match status" value="1"/>
</dbReference>
<keyword evidence="2" id="KW-0808">Transferase</keyword>
<proteinExistence type="predicted"/>
<evidence type="ECO:0000256" key="1">
    <source>
        <dbReference type="ARBA" id="ARBA00022603"/>
    </source>
</evidence>
<dbReference type="GO" id="GO:0032259">
    <property type="term" value="P:methylation"/>
    <property type="evidence" value="ECO:0007669"/>
    <property type="project" value="UniProtKB-KW"/>
</dbReference>
<dbReference type="PANTHER" id="PTHR43464:SF19">
    <property type="entry name" value="UBIQUINONE BIOSYNTHESIS O-METHYLTRANSFERASE, MITOCHONDRIAL"/>
    <property type="match status" value="1"/>
</dbReference>
<keyword evidence="3" id="KW-0949">S-adenosyl-L-methionine</keyword>
<keyword evidence="1" id="KW-0489">Methyltransferase</keyword>
<dbReference type="AlphaFoldDB" id="A0A3B0VXY6"/>
<gene>
    <name evidence="5" type="ORF">MNBD_CHLOROFLEXI01-3427</name>
</gene>
<sequence length="192" mass="21990">MANYNKQYQVEEDLFGVPYKAFESFVKTDALKGGKALDIGCGQGRDALMLAQYGYTVTGIDTSAVGINQMLEQAKARNLSVRGVIANFYDYQLSEQFDAIVLDSILHFEKADREKELALLNRLAVHLNVKGYLFIFVHKSAQKEKLLENWLKEVQTEFDLVKDGYIDYAYEEKSTGFRSAFQYYMFILQRVA</sequence>
<dbReference type="EMBL" id="UOEU01000653">
    <property type="protein sequence ID" value="VAW37126.1"/>
    <property type="molecule type" value="Genomic_DNA"/>
</dbReference>
<protein>
    <recommendedName>
        <fullName evidence="4">Tellurite resistance methyltransferase TehB-like domain-containing protein</fullName>
    </recommendedName>
</protein>
<dbReference type="InterPro" id="IPR015985">
    <property type="entry name" value="TehB-like_dom"/>
</dbReference>
<dbReference type="InterPro" id="IPR029063">
    <property type="entry name" value="SAM-dependent_MTases_sf"/>
</dbReference>
<evidence type="ECO:0000256" key="3">
    <source>
        <dbReference type="ARBA" id="ARBA00022691"/>
    </source>
</evidence>
<evidence type="ECO:0000313" key="5">
    <source>
        <dbReference type="EMBL" id="VAW37126.1"/>
    </source>
</evidence>
<dbReference type="CDD" id="cd02440">
    <property type="entry name" value="AdoMet_MTases"/>
    <property type="match status" value="1"/>
</dbReference>
<dbReference type="Gene3D" id="3.40.50.150">
    <property type="entry name" value="Vaccinia Virus protein VP39"/>
    <property type="match status" value="1"/>
</dbReference>
<name>A0A3B0VXY6_9ZZZZ</name>